<comment type="caution">
    <text evidence="1">The sequence shown here is derived from an EMBL/GenBank/DDBJ whole genome shotgun (WGS) entry which is preliminary data.</text>
</comment>
<protein>
    <submittedName>
        <fullName evidence="1">Uncharacterized protein</fullName>
    </submittedName>
</protein>
<evidence type="ECO:0000313" key="1">
    <source>
        <dbReference type="EMBL" id="RRT68079.1"/>
    </source>
</evidence>
<dbReference type="AlphaFoldDB" id="A0A426ZVQ9"/>
<dbReference type="EMBL" id="AMZH03004814">
    <property type="protein sequence ID" value="RRT68079.1"/>
    <property type="molecule type" value="Genomic_DNA"/>
</dbReference>
<organism evidence="1 2">
    <name type="scientific">Ensete ventricosum</name>
    <name type="common">Abyssinian banana</name>
    <name type="synonym">Musa ensete</name>
    <dbReference type="NCBI Taxonomy" id="4639"/>
    <lineage>
        <taxon>Eukaryota</taxon>
        <taxon>Viridiplantae</taxon>
        <taxon>Streptophyta</taxon>
        <taxon>Embryophyta</taxon>
        <taxon>Tracheophyta</taxon>
        <taxon>Spermatophyta</taxon>
        <taxon>Magnoliopsida</taxon>
        <taxon>Liliopsida</taxon>
        <taxon>Zingiberales</taxon>
        <taxon>Musaceae</taxon>
        <taxon>Ensete</taxon>
    </lineage>
</organism>
<name>A0A426ZVQ9_ENSVE</name>
<accession>A0A426ZVQ9</accession>
<proteinExistence type="predicted"/>
<sequence>MTTPVALFSALRVRDPENDTSHTRGRNTINLLSLFRDRRRRKERGNGWRKRSPAPPLLLLLSDALAGLVPSPLCLGLIWVPSSPRILAFPCSKAQLTMPYEHGRTDSIFEKSADKRFRSTFRRSIDQNNYKFCSKVGDFVVWNIVLNASFHVIGF</sequence>
<gene>
    <name evidence="1" type="ORF">B296_00025665</name>
</gene>
<dbReference type="Proteomes" id="UP000287651">
    <property type="component" value="Unassembled WGS sequence"/>
</dbReference>
<reference evidence="1 2" key="1">
    <citation type="journal article" date="2014" name="Agronomy (Basel)">
        <title>A Draft Genome Sequence for Ensete ventricosum, the Drought-Tolerant Tree Against Hunger.</title>
        <authorList>
            <person name="Harrison J."/>
            <person name="Moore K.A."/>
            <person name="Paszkiewicz K."/>
            <person name="Jones T."/>
            <person name="Grant M."/>
            <person name="Ambacheew D."/>
            <person name="Muzemil S."/>
            <person name="Studholme D.J."/>
        </authorList>
    </citation>
    <scope>NUCLEOTIDE SEQUENCE [LARGE SCALE GENOMIC DNA]</scope>
</reference>
<evidence type="ECO:0000313" key="2">
    <source>
        <dbReference type="Proteomes" id="UP000287651"/>
    </source>
</evidence>